<proteinExistence type="predicted"/>
<protein>
    <recommendedName>
        <fullName evidence="3">SMI1/KNR4 family protein</fullName>
    </recommendedName>
</protein>
<reference evidence="2" key="1">
    <citation type="journal article" date="2019" name="Int. J. Syst. Evol. Microbiol.">
        <title>The Global Catalogue of Microorganisms (GCM) 10K type strain sequencing project: providing services to taxonomists for standard genome sequencing and annotation.</title>
        <authorList>
            <consortium name="The Broad Institute Genomics Platform"/>
            <consortium name="The Broad Institute Genome Sequencing Center for Infectious Disease"/>
            <person name="Wu L."/>
            <person name="Ma J."/>
        </authorList>
    </citation>
    <scope>NUCLEOTIDE SEQUENCE [LARGE SCALE GENOMIC DNA]</scope>
    <source>
        <strain evidence="2">JCM 14560</strain>
    </source>
</reference>
<name>A0ABP5M5H5_9ACTN</name>
<accession>A0ABP5M5H5</accession>
<organism evidence="1 2">
    <name type="scientific">Kitasatospora kazusensis</name>
    <dbReference type="NCBI Taxonomy" id="407974"/>
    <lineage>
        <taxon>Bacteria</taxon>
        <taxon>Bacillati</taxon>
        <taxon>Actinomycetota</taxon>
        <taxon>Actinomycetes</taxon>
        <taxon>Kitasatosporales</taxon>
        <taxon>Streptomycetaceae</taxon>
        <taxon>Kitasatospora</taxon>
    </lineage>
</organism>
<evidence type="ECO:0000313" key="1">
    <source>
        <dbReference type="EMBL" id="GAA2158237.1"/>
    </source>
</evidence>
<evidence type="ECO:0000313" key="2">
    <source>
        <dbReference type="Proteomes" id="UP001422759"/>
    </source>
</evidence>
<gene>
    <name evidence="1" type="ORF">GCM10009760_61090</name>
</gene>
<comment type="caution">
    <text evidence="1">The sequence shown here is derived from an EMBL/GenBank/DDBJ whole genome shotgun (WGS) entry which is preliminary data.</text>
</comment>
<dbReference type="EMBL" id="BAAANT010000066">
    <property type="protein sequence ID" value="GAA2158237.1"/>
    <property type="molecule type" value="Genomic_DNA"/>
</dbReference>
<keyword evidence="2" id="KW-1185">Reference proteome</keyword>
<sequence length="201" mass="22033">MGRVLRWHSDRMDDFAGTQAPLRRLTDPTEAIAALELAVPGMVSLRRASPAVVDWPVLEAGLGIALPVDYKLLCELYPPFVIGGFLGVGTPEPGGETGWVQATREELETIAEWCEEANLVVPLHPFPTPGGLLSWAASPQGDFFLWSTHPTDPQEWTVTVASRSSAWWHYTGGVVQFMAEYAAGVLEPWALPQVRPEAEAW</sequence>
<evidence type="ECO:0008006" key="3">
    <source>
        <dbReference type="Google" id="ProtNLM"/>
    </source>
</evidence>
<dbReference type="Proteomes" id="UP001422759">
    <property type="component" value="Unassembled WGS sequence"/>
</dbReference>